<evidence type="ECO:0000313" key="1">
    <source>
        <dbReference type="EMBL" id="JAD80072.1"/>
    </source>
</evidence>
<protein>
    <submittedName>
        <fullName evidence="1">Uncharacterized protein</fullName>
    </submittedName>
</protein>
<organism evidence="1">
    <name type="scientific">Arundo donax</name>
    <name type="common">Giant reed</name>
    <name type="synonym">Donax arundinaceus</name>
    <dbReference type="NCBI Taxonomy" id="35708"/>
    <lineage>
        <taxon>Eukaryota</taxon>
        <taxon>Viridiplantae</taxon>
        <taxon>Streptophyta</taxon>
        <taxon>Embryophyta</taxon>
        <taxon>Tracheophyta</taxon>
        <taxon>Spermatophyta</taxon>
        <taxon>Magnoliopsida</taxon>
        <taxon>Liliopsida</taxon>
        <taxon>Poales</taxon>
        <taxon>Poaceae</taxon>
        <taxon>PACMAD clade</taxon>
        <taxon>Arundinoideae</taxon>
        <taxon>Arundineae</taxon>
        <taxon>Arundo</taxon>
    </lineage>
</organism>
<dbReference type="EMBL" id="GBRH01217823">
    <property type="protein sequence ID" value="JAD80072.1"/>
    <property type="molecule type" value="Transcribed_RNA"/>
</dbReference>
<accession>A0A0A9D8L0</accession>
<reference evidence="1" key="1">
    <citation type="submission" date="2014-09" db="EMBL/GenBank/DDBJ databases">
        <authorList>
            <person name="Magalhaes I.L.F."/>
            <person name="Oliveira U."/>
            <person name="Santos F.R."/>
            <person name="Vidigal T.H.D.A."/>
            <person name="Brescovit A.D."/>
            <person name="Santos A.J."/>
        </authorList>
    </citation>
    <scope>NUCLEOTIDE SEQUENCE</scope>
    <source>
        <tissue evidence="1">Shoot tissue taken approximately 20 cm above the soil surface</tissue>
    </source>
</reference>
<proteinExistence type="predicted"/>
<name>A0A0A9D8L0_ARUDO</name>
<dbReference type="AlphaFoldDB" id="A0A0A9D8L0"/>
<reference evidence="1" key="2">
    <citation type="journal article" date="2015" name="Data Brief">
        <title>Shoot transcriptome of the giant reed, Arundo donax.</title>
        <authorList>
            <person name="Barrero R.A."/>
            <person name="Guerrero F.D."/>
            <person name="Moolhuijzen P."/>
            <person name="Goolsby J.A."/>
            <person name="Tidwell J."/>
            <person name="Bellgard S.E."/>
            <person name="Bellgard M.I."/>
        </authorList>
    </citation>
    <scope>NUCLEOTIDE SEQUENCE</scope>
    <source>
        <tissue evidence="1">Shoot tissue taken approximately 20 cm above the soil surface</tissue>
    </source>
</reference>
<sequence>MKVHQRHCNATDTGRKTKFGCNKMRSLKPTTHINKSSGNVAAKCKRGAGFSPRQSCTESEIALKAGSLVEAPSSDPKKLFSRPPNHHGKIKLQLFPIDETIQKILQQVRTSVSFI</sequence>